<evidence type="ECO:0000256" key="6">
    <source>
        <dbReference type="ARBA" id="ARBA00042478"/>
    </source>
</evidence>
<dbReference type="PROSITE" id="PS00018">
    <property type="entry name" value="EF_HAND_1"/>
    <property type="match status" value="1"/>
</dbReference>
<dbReference type="InterPro" id="IPR050653">
    <property type="entry name" value="Prot_Inhib_GrowthFact_Antg"/>
</dbReference>
<keyword evidence="3 9" id="KW-0732">Signal</keyword>
<evidence type="ECO:0000256" key="8">
    <source>
        <dbReference type="ARBA" id="ARBA00046973"/>
    </source>
</evidence>
<comment type="subunit">
    <text evidence="8">Homodimer. Interacts with SCN10A. Interacts with DIP2A; DIP2A may act as a cell surface receptor for FSTL1. Interacts with BMP4. Interacts with CD14; this interaction promotes TL4-mediated signaling cascade.</text>
</comment>
<dbReference type="SUPFAM" id="SSF100895">
    <property type="entry name" value="Kazal-type serine protease inhibitors"/>
    <property type="match status" value="1"/>
</dbReference>
<accession>A0ABM1BVM9</accession>
<dbReference type="InterPro" id="IPR002048">
    <property type="entry name" value="EF_hand_dom"/>
</dbReference>
<comment type="function">
    <text evidence="7">Secreted glycoprotein that is involved in various physiological processes, such as angiogenesis, regulation of the immune response, cell proliferation and differentiation. Plays a role in the development of the central nervous system, skeletal system, lungs, and ureter. Promotes endothelial cell survival, migration and differentiation into network structures in an AKT-dependent manner. Also promotes survival of cardiac myocytes. Initiates various signaling cascades by activating different receptors on the cell surface such as DIP2A, TLR4 or BMP receptors.</text>
</comment>
<evidence type="ECO:0000256" key="9">
    <source>
        <dbReference type="SAM" id="SignalP"/>
    </source>
</evidence>
<keyword evidence="5" id="KW-1015">Disulfide bond</keyword>
<evidence type="ECO:0000256" key="7">
    <source>
        <dbReference type="ARBA" id="ARBA00045812"/>
    </source>
</evidence>
<evidence type="ECO:0000256" key="1">
    <source>
        <dbReference type="ARBA" id="ARBA00019697"/>
    </source>
</evidence>
<dbReference type="SMART" id="SM00280">
    <property type="entry name" value="KAZAL"/>
    <property type="match status" value="1"/>
</dbReference>
<dbReference type="GeneID" id="106473427"/>
<evidence type="ECO:0000256" key="2">
    <source>
        <dbReference type="ARBA" id="ARBA00022674"/>
    </source>
</evidence>
<dbReference type="Pfam" id="PF23564">
    <property type="entry name" value="EF-hand_FSTL1"/>
    <property type="match status" value="1"/>
</dbReference>
<dbReference type="InterPro" id="IPR002350">
    <property type="entry name" value="Kazal_dom"/>
</dbReference>
<feature type="domain" description="Kazal-like" evidence="11">
    <location>
        <begin position="60"/>
        <end position="107"/>
    </location>
</feature>
<evidence type="ECO:0000313" key="12">
    <source>
        <dbReference type="Proteomes" id="UP000694941"/>
    </source>
</evidence>
<gene>
    <name evidence="13" type="primary">LOC106473427</name>
</gene>
<evidence type="ECO:0000259" key="10">
    <source>
        <dbReference type="PROSITE" id="PS50222"/>
    </source>
</evidence>
<keyword evidence="4" id="KW-0106">Calcium</keyword>
<dbReference type="InterPro" id="IPR011992">
    <property type="entry name" value="EF-hand-dom_pair"/>
</dbReference>
<feature type="domain" description="EF-hand" evidence="10">
    <location>
        <begin position="155"/>
        <end position="190"/>
    </location>
</feature>
<evidence type="ECO:0000256" key="4">
    <source>
        <dbReference type="ARBA" id="ARBA00022837"/>
    </source>
</evidence>
<dbReference type="InterPro" id="IPR036058">
    <property type="entry name" value="Kazal_dom_sf"/>
</dbReference>
<dbReference type="CDD" id="cd00104">
    <property type="entry name" value="KAZAL_FS"/>
    <property type="match status" value="1"/>
</dbReference>
<keyword evidence="12" id="KW-1185">Reference proteome</keyword>
<evidence type="ECO:0000256" key="5">
    <source>
        <dbReference type="ARBA" id="ARBA00023157"/>
    </source>
</evidence>
<dbReference type="Proteomes" id="UP000694941">
    <property type="component" value="Unplaced"/>
</dbReference>
<sequence>MIWLRLLWLFGLFACLVSATTQKSKGSEETIESEPGICDAIICKSGRECKVLDNGIPTCVCVETCPDHHKPVCGSNGVSYESHCLLHRDACVRGSHISIKHNGYCKKGKHHKKKAEDHEKPIVCFQNERDLMRQLIIDWLQTKVEEEGWFSSGKSYKTVIEEIFQLCDADHDDLLDATEFMECVKNNKTAFHVRDGDNADLVSALCIDAIIESTDSDSDWLLSLKEFESCMDPGFVPTKKRCSLEEKDYDDGAETTVDCNNCVCACGNWVCTSSACDDDDEDDSYEDNEAAKTEEWDKFLEDLNINNDKST</sequence>
<dbReference type="PANTHER" id="PTHR10913">
    <property type="entry name" value="FOLLISTATIN-RELATED"/>
    <property type="match status" value="1"/>
</dbReference>
<evidence type="ECO:0000256" key="3">
    <source>
        <dbReference type="ARBA" id="ARBA00022729"/>
    </source>
</evidence>
<dbReference type="RefSeq" id="XP_013789562.1">
    <property type="nucleotide sequence ID" value="XM_013934108.2"/>
</dbReference>
<dbReference type="Gene3D" id="1.10.238.10">
    <property type="entry name" value="EF-hand"/>
    <property type="match status" value="1"/>
</dbReference>
<dbReference type="Pfam" id="PF23244">
    <property type="entry name" value="VWF"/>
    <property type="match status" value="1"/>
</dbReference>
<dbReference type="SUPFAM" id="SSF47473">
    <property type="entry name" value="EF-hand"/>
    <property type="match status" value="1"/>
</dbReference>
<dbReference type="Gene3D" id="3.30.60.30">
    <property type="match status" value="1"/>
</dbReference>
<dbReference type="PANTHER" id="PTHR10913:SF81">
    <property type="entry name" value="KAZAL-LIKE DOMAIN-CONTAINING PROTEIN"/>
    <property type="match status" value="1"/>
</dbReference>
<dbReference type="PROSITE" id="PS50222">
    <property type="entry name" value="EF_HAND_2"/>
    <property type="match status" value="1"/>
</dbReference>
<dbReference type="InterPro" id="IPR018247">
    <property type="entry name" value="EF_Hand_1_Ca_BS"/>
</dbReference>
<dbReference type="InterPro" id="IPR057020">
    <property type="entry name" value="EF-hand_FSTL1"/>
</dbReference>
<reference evidence="13" key="1">
    <citation type="submission" date="2025-08" db="UniProtKB">
        <authorList>
            <consortium name="RefSeq"/>
        </authorList>
    </citation>
    <scope>IDENTIFICATION</scope>
    <source>
        <tissue evidence="13">Muscle</tissue>
    </source>
</reference>
<feature type="signal peptide" evidence="9">
    <location>
        <begin position="1"/>
        <end position="19"/>
    </location>
</feature>
<dbReference type="PROSITE" id="PS51465">
    <property type="entry name" value="KAZAL_2"/>
    <property type="match status" value="1"/>
</dbReference>
<dbReference type="Pfam" id="PF07648">
    <property type="entry name" value="Kazal_2"/>
    <property type="match status" value="1"/>
</dbReference>
<organism evidence="12 13">
    <name type="scientific">Limulus polyphemus</name>
    <name type="common">Atlantic horseshoe crab</name>
    <dbReference type="NCBI Taxonomy" id="6850"/>
    <lineage>
        <taxon>Eukaryota</taxon>
        <taxon>Metazoa</taxon>
        <taxon>Ecdysozoa</taxon>
        <taxon>Arthropoda</taxon>
        <taxon>Chelicerata</taxon>
        <taxon>Merostomata</taxon>
        <taxon>Xiphosura</taxon>
        <taxon>Limulidae</taxon>
        <taxon>Limulus</taxon>
    </lineage>
</organism>
<evidence type="ECO:0000259" key="11">
    <source>
        <dbReference type="PROSITE" id="PS51465"/>
    </source>
</evidence>
<keyword evidence="2" id="KW-0358">Heparin-binding</keyword>
<feature type="chain" id="PRO_5046961529" description="Follistatin-related protein 1" evidence="9">
    <location>
        <begin position="20"/>
        <end position="311"/>
    </location>
</feature>
<name>A0ABM1BVM9_LIMPO</name>
<proteinExistence type="predicted"/>
<protein>
    <recommendedName>
        <fullName evidence="1">Follistatin-related protein 1</fullName>
    </recommendedName>
    <alternativeName>
        <fullName evidence="6">Follistatin-like protein 1</fullName>
    </alternativeName>
</protein>
<evidence type="ECO:0000313" key="13">
    <source>
        <dbReference type="RefSeq" id="XP_013789562.1"/>
    </source>
</evidence>